<gene>
    <name evidence="6" type="ORF">J2S08_002353</name>
</gene>
<dbReference type="Proteomes" id="UP001223586">
    <property type="component" value="Unassembled WGS sequence"/>
</dbReference>
<evidence type="ECO:0000256" key="2">
    <source>
        <dbReference type="ARBA" id="ARBA00022741"/>
    </source>
</evidence>
<dbReference type="PROSITE" id="PS50893">
    <property type="entry name" value="ABC_TRANSPORTER_2"/>
    <property type="match status" value="1"/>
</dbReference>
<keyword evidence="7" id="KW-1185">Reference proteome</keyword>
<evidence type="ECO:0000313" key="6">
    <source>
        <dbReference type="EMBL" id="MDQ0176509.1"/>
    </source>
</evidence>
<evidence type="ECO:0000256" key="4">
    <source>
        <dbReference type="ARBA" id="ARBA00022967"/>
    </source>
</evidence>
<organism evidence="6 7">
    <name type="scientific">Bacillus chungangensis</name>
    <dbReference type="NCBI Taxonomy" id="587633"/>
    <lineage>
        <taxon>Bacteria</taxon>
        <taxon>Bacillati</taxon>
        <taxon>Bacillota</taxon>
        <taxon>Bacilli</taxon>
        <taxon>Bacillales</taxon>
        <taxon>Bacillaceae</taxon>
        <taxon>Bacillus</taxon>
    </lineage>
</organism>
<dbReference type="GO" id="GO:0005524">
    <property type="term" value="F:ATP binding"/>
    <property type="evidence" value="ECO:0007669"/>
    <property type="project" value="UniProtKB-KW"/>
</dbReference>
<protein>
    <submittedName>
        <fullName evidence="6">Iron complex transport system ATP-binding protein</fullName>
    </submittedName>
</protein>
<keyword evidence="1" id="KW-0813">Transport</keyword>
<dbReference type="Pfam" id="PF00005">
    <property type="entry name" value="ABC_tran"/>
    <property type="match status" value="1"/>
</dbReference>
<dbReference type="InterPro" id="IPR017871">
    <property type="entry name" value="ABC_transporter-like_CS"/>
</dbReference>
<evidence type="ECO:0000256" key="3">
    <source>
        <dbReference type="ARBA" id="ARBA00022840"/>
    </source>
</evidence>
<dbReference type="Gene3D" id="3.40.50.300">
    <property type="entry name" value="P-loop containing nucleotide triphosphate hydrolases"/>
    <property type="match status" value="1"/>
</dbReference>
<name>A0ABT9WTQ7_9BACI</name>
<comment type="caution">
    <text evidence="6">The sequence shown here is derived from an EMBL/GenBank/DDBJ whole genome shotgun (WGS) entry which is preliminary data.</text>
</comment>
<sequence>MSIIHTSGLQVAIEKKPILTDIHANIDKGDLIGLIGPNGSGKSTLLRTLAGLQRITKGTVTVAGNELHTYKTKERAALMSYVPQETKVNFHFRAREIVLMGRHVHTSRFATETKEDIRCAELALQETNSLHLADQSILNLSGGQRQLIFLAKALAQETPIMLLDEPISALDIHFQLHILELLQKRRNQGATIIAVLHDLNLAARYCNKLMLIKDGQMLQFGNPEHVLTKQLLKDAYHVNTHIRFDDATDSVTVTAFR</sequence>
<dbReference type="PROSITE" id="PS00211">
    <property type="entry name" value="ABC_TRANSPORTER_1"/>
    <property type="match status" value="1"/>
</dbReference>
<evidence type="ECO:0000313" key="7">
    <source>
        <dbReference type="Proteomes" id="UP001223586"/>
    </source>
</evidence>
<evidence type="ECO:0000256" key="1">
    <source>
        <dbReference type="ARBA" id="ARBA00022448"/>
    </source>
</evidence>
<accession>A0ABT9WTQ7</accession>
<dbReference type="InterPro" id="IPR003593">
    <property type="entry name" value="AAA+_ATPase"/>
</dbReference>
<keyword evidence="3 6" id="KW-0067">ATP-binding</keyword>
<keyword evidence="4" id="KW-1278">Translocase</keyword>
<dbReference type="CDD" id="cd03214">
    <property type="entry name" value="ABC_Iron-Siderophores_B12_Hemin"/>
    <property type="match status" value="1"/>
</dbReference>
<dbReference type="InterPro" id="IPR003439">
    <property type="entry name" value="ABC_transporter-like_ATP-bd"/>
</dbReference>
<dbReference type="EMBL" id="JAUSTT010000013">
    <property type="protein sequence ID" value="MDQ0176509.1"/>
    <property type="molecule type" value="Genomic_DNA"/>
</dbReference>
<feature type="domain" description="ABC transporter" evidence="5">
    <location>
        <begin position="4"/>
        <end position="239"/>
    </location>
</feature>
<dbReference type="InterPro" id="IPR027417">
    <property type="entry name" value="P-loop_NTPase"/>
</dbReference>
<reference evidence="6 7" key="1">
    <citation type="submission" date="2023-07" db="EMBL/GenBank/DDBJ databases">
        <title>Genomic Encyclopedia of Type Strains, Phase IV (KMG-IV): sequencing the most valuable type-strain genomes for metagenomic binning, comparative biology and taxonomic classification.</title>
        <authorList>
            <person name="Goeker M."/>
        </authorList>
    </citation>
    <scope>NUCLEOTIDE SEQUENCE [LARGE SCALE GENOMIC DNA]</scope>
    <source>
        <strain evidence="6 7">DSM 23837</strain>
    </source>
</reference>
<dbReference type="SUPFAM" id="SSF52540">
    <property type="entry name" value="P-loop containing nucleoside triphosphate hydrolases"/>
    <property type="match status" value="1"/>
</dbReference>
<dbReference type="PANTHER" id="PTHR42794:SF1">
    <property type="entry name" value="HEMIN IMPORT ATP-BINDING PROTEIN HMUV"/>
    <property type="match status" value="1"/>
</dbReference>
<evidence type="ECO:0000259" key="5">
    <source>
        <dbReference type="PROSITE" id="PS50893"/>
    </source>
</evidence>
<dbReference type="PANTHER" id="PTHR42794">
    <property type="entry name" value="HEMIN IMPORT ATP-BINDING PROTEIN HMUV"/>
    <property type="match status" value="1"/>
</dbReference>
<proteinExistence type="predicted"/>
<dbReference type="RefSeq" id="WP_307229709.1">
    <property type="nucleotide sequence ID" value="NZ_JAUSTT010000013.1"/>
</dbReference>
<keyword evidence="2" id="KW-0547">Nucleotide-binding</keyword>
<dbReference type="SMART" id="SM00382">
    <property type="entry name" value="AAA"/>
    <property type="match status" value="1"/>
</dbReference>